<dbReference type="EMBL" id="ML996691">
    <property type="protein sequence ID" value="KAF2402439.1"/>
    <property type="molecule type" value="Genomic_DNA"/>
</dbReference>
<dbReference type="AlphaFoldDB" id="A0A6G1I2Z1"/>
<feature type="compositionally biased region" description="Basic and acidic residues" evidence="1">
    <location>
        <begin position="59"/>
        <end position="83"/>
    </location>
</feature>
<accession>A0A6G1I2Z1</accession>
<gene>
    <name evidence="2" type="ORF">EJ06DRAFT_339085</name>
</gene>
<organism evidence="2 3">
    <name type="scientific">Trichodelitschia bisporula</name>
    <dbReference type="NCBI Taxonomy" id="703511"/>
    <lineage>
        <taxon>Eukaryota</taxon>
        <taxon>Fungi</taxon>
        <taxon>Dikarya</taxon>
        <taxon>Ascomycota</taxon>
        <taxon>Pezizomycotina</taxon>
        <taxon>Dothideomycetes</taxon>
        <taxon>Dothideomycetes incertae sedis</taxon>
        <taxon>Phaeotrichales</taxon>
        <taxon>Phaeotrichaceae</taxon>
        <taxon>Trichodelitschia</taxon>
    </lineage>
</organism>
<evidence type="ECO:0000313" key="3">
    <source>
        <dbReference type="Proteomes" id="UP000799640"/>
    </source>
</evidence>
<evidence type="ECO:0000313" key="2">
    <source>
        <dbReference type="EMBL" id="KAF2402439.1"/>
    </source>
</evidence>
<name>A0A6G1I2Z1_9PEZI</name>
<keyword evidence="3" id="KW-1185">Reference proteome</keyword>
<protein>
    <submittedName>
        <fullName evidence="2">Uncharacterized protein</fullName>
    </submittedName>
</protein>
<feature type="compositionally biased region" description="Acidic residues" evidence="1">
    <location>
        <begin position="84"/>
        <end position="93"/>
    </location>
</feature>
<proteinExistence type="predicted"/>
<evidence type="ECO:0000256" key="1">
    <source>
        <dbReference type="SAM" id="MobiDB-lite"/>
    </source>
</evidence>
<feature type="region of interest" description="Disordered" evidence="1">
    <location>
        <begin position="43"/>
        <end position="93"/>
    </location>
</feature>
<reference evidence="2" key="1">
    <citation type="journal article" date="2020" name="Stud. Mycol.">
        <title>101 Dothideomycetes genomes: a test case for predicting lifestyles and emergence of pathogens.</title>
        <authorList>
            <person name="Haridas S."/>
            <person name="Albert R."/>
            <person name="Binder M."/>
            <person name="Bloem J."/>
            <person name="Labutti K."/>
            <person name="Salamov A."/>
            <person name="Andreopoulos B."/>
            <person name="Baker S."/>
            <person name="Barry K."/>
            <person name="Bills G."/>
            <person name="Bluhm B."/>
            <person name="Cannon C."/>
            <person name="Castanera R."/>
            <person name="Culley D."/>
            <person name="Daum C."/>
            <person name="Ezra D."/>
            <person name="Gonzalez J."/>
            <person name="Henrissat B."/>
            <person name="Kuo A."/>
            <person name="Liang C."/>
            <person name="Lipzen A."/>
            <person name="Lutzoni F."/>
            <person name="Magnuson J."/>
            <person name="Mondo S."/>
            <person name="Nolan M."/>
            <person name="Ohm R."/>
            <person name="Pangilinan J."/>
            <person name="Park H.-J."/>
            <person name="Ramirez L."/>
            <person name="Alfaro M."/>
            <person name="Sun H."/>
            <person name="Tritt A."/>
            <person name="Yoshinaga Y."/>
            <person name="Zwiers L.-H."/>
            <person name="Turgeon B."/>
            <person name="Goodwin S."/>
            <person name="Spatafora J."/>
            <person name="Crous P."/>
            <person name="Grigoriev I."/>
        </authorList>
    </citation>
    <scope>NUCLEOTIDE SEQUENCE</scope>
    <source>
        <strain evidence="2">CBS 262.69</strain>
    </source>
</reference>
<dbReference type="Proteomes" id="UP000799640">
    <property type="component" value="Unassembled WGS sequence"/>
</dbReference>
<sequence>MANINCLKYSINKPWYASAVMPNTETRKTHPFILDQMLELSSEPLSNHSDAGSWGVSSEGEREHKGESDPEGKGYEAERNEVGERDEEGERDE</sequence>